<dbReference type="Proteomes" id="UP000753802">
    <property type="component" value="Unassembled WGS sequence"/>
</dbReference>
<evidence type="ECO:0000313" key="1">
    <source>
        <dbReference type="EMBL" id="NCI50885.1"/>
    </source>
</evidence>
<gene>
    <name evidence="1" type="ORF">GWC95_13180</name>
</gene>
<dbReference type="EMBL" id="JAACJS010000015">
    <property type="protein sequence ID" value="NCI50885.1"/>
    <property type="molecule type" value="Genomic_DNA"/>
</dbReference>
<keyword evidence="2" id="KW-1185">Reference proteome</keyword>
<dbReference type="PROSITE" id="PS51257">
    <property type="entry name" value="PROKAR_LIPOPROTEIN"/>
    <property type="match status" value="1"/>
</dbReference>
<proteinExistence type="predicted"/>
<organism evidence="1 2">
    <name type="scientific">Sediminibacterium roseum</name>
    <dbReference type="NCBI Taxonomy" id="1978412"/>
    <lineage>
        <taxon>Bacteria</taxon>
        <taxon>Pseudomonadati</taxon>
        <taxon>Bacteroidota</taxon>
        <taxon>Chitinophagia</taxon>
        <taxon>Chitinophagales</taxon>
        <taxon>Chitinophagaceae</taxon>
        <taxon>Sediminibacterium</taxon>
    </lineage>
</organism>
<sequence>MKRINIIFIFLVSACVIDSINITELANDTGEDIAITLFLDRQYVYGAGVGPREDVLKHYADRAEGYLVSVDTIATSATFTIPKGQTIDFFDGTGPTPDFSVLQKLIVKANGVNKEYSGKELKESVRKEGKNWVWRVR</sequence>
<evidence type="ECO:0000313" key="2">
    <source>
        <dbReference type="Proteomes" id="UP000753802"/>
    </source>
</evidence>
<accession>A0ABX0A0X3</accession>
<protein>
    <submittedName>
        <fullName evidence="1">Uncharacterized protein</fullName>
    </submittedName>
</protein>
<name>A0ABX0A0X3_9BACT</name>
<reference evidence="1 2" key="1">
    <citation type="submission" date="2020-01" db="EMBL/GenBank/DDBJ databases">
        <title>Genome analysis.</title>
        <authorList>
            <person name="Wu S."/>
            <person name="Wang G."/>
        </authorList>
    </citation>
    <scope>NUCLEOTIDE SEQUENCE [LARGE SCALE GENOMIC DNA]</scope>
    <source>
        <strain evidence="1 2">SYL130</strain>
    </source>
</reference>
<comment type="caution">
    <text evidence="1">The sequence shown here is derived from an EMBL/GenBank/DDBJ whole genome shotgun (WGS) entry which is preliminary data.</text>
</comment>
<dbReference type="RefSeq" id="WP_161819190.1">
    <property type="nucleotide sequence ID" value="NZ_JAACJS010000015.1"/>
</dbReference>